<accession>A0ABM0GQS5</accession>
<dbReference type="Proteomes" id="UP000694865">
    <property type="component" value="Unplaced"/>
</dbReference>
<dbReference type="InterPro" id="IPR001611">
    <property type="entry name" value="Leu-rich_rpt"/>
</dbReference>
<feature type="domain" description="F-box" evidence="2">
    <location>
        <begin position="76"/>
        <end position="122"/>
    </location>
</feature>
<dbReference type="Pfam" id="PF25372">
    <property type="entry name" value="DUF7885"/>
    <property type="match status" value="2"/>
</dbReference>
<keyword evidence="3" id="KW-1185">Reference proteome</keyword>
<dbReference type="PROSITE" id="PS50181">
    <property type="entry name" value="FBOX"/>
    <property type="match status" value="1"/>
</dbReference>
<evidence type="ECO:0000256" key="1">
    <source>
        <dbReference type="ARBA" id="ARBA00022786"/>
    </source>
</evidence>
<proteinExistence type="predicted"/>
<dbReference type="InterPro" id="IPR001810">
    <property type="entry name" value="F-box_dom"/>
</dbReference>
<dbReference type="InterPro" id="IPR006553">
    <property type="entry name" value="Leu-rich_rpt_Cys-con_subtyp"/>
</dbReference>
<dbReference type="Pfam" id="PF12937">
    <property type="entry name" value="F-box-like"/>
    <property type="match status" value="1"/>
</dbReference>
<evidence type="ECO:0000259" key="2">
    <source>
        <dbReference type="PROSITE" id="PS50181"/>
    </source>
</evidence>
<organism evidence="3 4">
    <name type="scientific">Saccoglossus kowalevskii</name>
    <name type="common">Acorn worm</name>
    <dbReference type="NCBI Taxonomy" id="10224"/>
    <lineage>
        <taxon>Eukaryota</taxon>
        <taxon>Metazoa</taxon>
        <taxon>Hemichordata</taxon>
        <taxon>Enteropneusta</taxon>
        <taxon>Harrimaniidae</taxon>
        <taxon>Saccoglossus</taxon>
    </lineage>
</organism>
<dbReference type="CDD" id="cd22125">
    <property type="entry name" value="F-box_FBXL14"/>
    <property type="match status" value="1"/>
</dbReference>
<dbReference type="Gene3D" id="3.80.10.10">
    <property type="entry name" value="Ribonuclease Inhibitor"/>
    <property type="match status" value="3"/>
</dbReference>
<dbReference type="Gene3D" id="1.20.1280.50">
    <property type="match status" value="1"/>
</dbReference>
<dbReference type="InterPro" id="IPR036047">
    <property type="entry name" value="F-box-like_dom_sf"/>
</dbReference>
<dbReference type="InterPro" id="IPR032675">
    <property type="entry name" value="LRR_dom_sf"/>
</dbReference>
<dbReference type="RefSeq" id="XP_002735244.2">
    <property type="nucleotide sequence ID" value="XM_002735198.2"/>
</dbReference>
<dbReference type="InterPro" id="IPR047932">
    <property type="entry name" value="FBXL14_F-box"/>
</dbReference>
<evidence type="ECO:0000313" key="4">
    <source>
        <dbReference type="RefSeq" id="XP_002735244.2"/>
    </source>
</evidence>
<dbReference type="GeneID" id="100374679"/>
<reference evidence="4" key="1">
    <citation type="submission" date="2025-08" db="UniProtKB">
        <authorList>
            <consortium name="RefSeq"/>
        </authorList>
    </citation>
    <scope>IDENTIFICATION</scope>
    <source>
        <tissue evidence="4">Testes</tissue>
    </source>
</reference>
<dbReference type="SUPFAM" id="SSF52047">
    <property type="entry name" value="RNI-like"/>
    <property type="match status" value="1"/>
</dbReference>
<dbReference type="PANTHER" id="PTHR13318">
    <property type="entry name" value="PARTNER OF PAIRED, ISOFORM B-RELATED"/>
    <property type="match status" value="1"/>
</dbReference>
<dbReference type="SMART" id="SM00256">
    <property type="entry name" value="FBOX"/>
    <property type="match status" value="1"/>
</dbReference>
<dbReference type="PANTHER" id="PTHR13318:SF190">
    <property type="entry name" value="PARTNER OF PAIRED, ISOFORM B"/>
    <property type="match status" value="1"/>
</dbReference>
<sequence length="468" mass="51537">MGAKSPHVRTVCGSNILTPKKRQTKQFYESLLVITIDLCYNSSALFRQFTALDRGLLVVEKKKTTNKEGLAKMPGELNIACLFPEILAMIFSYLNVQDKGRAAQVCRKWRDAAYHRSVWKGVEAKLHLRRANPSLFPSLVNRGIRRVQILSLKRSLSSVVQGMHNLQSLNLSGCYNLTDVGLAHAFVREMPSLTVLNLSLCKQITDSSLGRIAQYLRNLEHLDLGGCCNITNTGLLLIAWGLTKLRYLNLRSCRHVSDSGIAHLAGLTKNDAGGTLFLQHLVLQDCQKLTDLALLNAARGLVKLESLNLSFCGGITDSGMVHLSRMPSLKELNLRSCDNISDIGIAHLAEGGAYLRTLDVSFCDKVGDASLTHIAQGMYSLMSISLSSCPITDDGMARLVRTLRDLKTLNIGQCSRITDEGLGLIATNLRKLSCIDLYGCTKITTVGLEKIMQLPCLSVLNLGLWHKR</sequence>
<dbReference type="SUPFAM" id="SSF81383">
    <property type="entry name" value="F-box domain"/>
    <property type="match status" value="1"/>
</dbReference>
<evidence type="ECO:0000313" key="3">
    <source>
        <dbReference type="Proteomes" id="UP000694865"/>
    </source>
</evidence>
<protein>
    <submittedName>
        <fullName evidence="4">F-box/LRR-repeat protein 14-like</fullName>
    </submittedName>
</protein>
<name>A0ABM0GQS5_SACKO</name>
<dbReference type="InterPro" id="IPR057207">
    <property type="entry name" value="FBXL15_LRR"/>
</dbReference>
<dbReference type="SMART" id="SM00368">
    <property type="entry name" value="LRR_RI"/>
    <property type="match status" value="4"/>
</dbReference>
<dbReference type="Pfam" id="PF13516">
    <property type="entry name" value="LRR_6"/>
    <property type="match status" value="3"/>
</dbReference>
<keyword evidence="1" id="KW-0833">Ubl conjugation pathway</keyword>
<gene>
    <name evidence="4" type="primary">LOC100374679</name>
</gene>
<dbReference type="SMART" id="SM00367">
    <property type="entry name" value="LRR_CC"/>
    <property type="match status" value="11"/>
</dbReference>